<reference evidence="10 11" key="1">
    <citation type="submission" date="2019-09" db="EMBL/GenBank/DDBJ databases">
        <title>Bird 10,000 Genomes (B10K) Project - Family phase.</title>
        <authorList>
            <person name="Zhang G."/>
        </authorList>
    </citation>
    <scope>NUCLEOTIDE SEQUENCE [LARGE SCALE GENOMIC DNA]</scope>
    <source>
        <strain evidence="10">B10K-DU-021-33</strain>
        <tissue evidence="10">Mixed tissue sample</tissue>
    </source>
</reference>
<evidence type="ECO:0000256" key="2">
    <source>
        <dbReference type="ARBA" id="ARBA00009643"/>
    </source>
</evidence>
<comment type="similarity">
    <text evidence="2">Belongs to the TMEM59 family.</text>
</comment>
<evidence type="ECO:0000256" key="8">
    <source>
        <dbReference type="ARBA" id="ARBA00023180"/>
    </source>
</evidence>
<dbReference type="EMBL" id="VYZF01000696">
    <property type="protein sequence ID" value="NWT42076.1"/>
    <property type="molecule type" value="Genomic_DNA"/>
</dbReference>
<feature type="non-terminal residue" evidence="10">
    <location>
        <position position="1"/>
    </location>
</feature>
<keyword evidence="6" id="KW-0333">Golgi apparatus</keyword>
<accession>A0A7K5NG15</accession>
<name>A0A7K5NG15_CHRMC</name>
<evidence type="ECO:0000313" key="10">
    <source>
        <dbReference type="EMBL" id="NWT42076.1"/>
    </source>
</evidence>
<evidence type="ECO:0000313" key="11">
    <source>
        <dbReference type="Proteomes" id="UP000524558"/>
    </source>
</evidence>
<feature type="compositionally biased region" description="Pro residues" evidence="9">
    <location>
        <begin position="171"/>
        <end position="183"/>
    </location>
</feature>
<evidence type="ECO:0000256" key="9">
    <source>
        <dbReference type="SAM" id="MobiDB-lite"/>
    </source>
</evidence>
<keyword evidence="4" id="KW-0732">Signal</keyword>
<dbReference type="PANTHER" id="PTHR28652">
    <property type="entry name" value="TRANSMEMBRANE PROTEIN 59-LIKE PROTEIN"/>
    <property type="match status" value="1"/>
</dbReference>
<dbReference type="PANTHER" id="PTHR28652:SF1">
    <property type="entry name" value="TRANSMEMBRANE PROTEIN 59-LIKE"/>
    <property type="match status" value="1"/>
</dbReference>
<dbReference type="InterPro" id="IPR022065">
    <property type="entry name" value="Uncharacterised_TMEM59"/>
</dbReference>
<keyword evidence="11" id="KW-1185">Reference proteome</keyword>
<dbReference type="Pfam" id="PF12280">
    <property type="entry name" value="BSMAP"/>
    <property type="match status" value="1"/>
</dbReference>
<sequence length="293" mass="31560">SSSSSSLQDAVLNACYRGCRLFSICHFVDASAELNTTRAECEAACAEAYSNAEEQFGCVTGCRKQLPEVESRKEKSPELKVPSFSMFDLVSTFCNDIVSSAQSFISSTWTFYLQADDGKVVVFQSQPEMPPPVPEEQETQPERPVQPGPPPRAHVPQPHTGAEGVGAATPPDAPPSPPNSHPVPCHKPPPFLWRGAVGCYRRSGLPRPPLAACLFLSIMVMLWLSCASLVTAPEQHVKTQPLSINGDKEYLEDMDGPGAFPLPPVITVTLCPPHGGEDAGPLPLKVDLDKTIL</sequence>
<proteinExistence type="inferred from homology"/>
<feature type="non-terminal residue" evidence="10">
    <location>
        <position position="293"/>
    </location>
</feature>
<evidence type="ECO:0000256" key="1">
    <source>
        <dbReference type="ARBA" id="ARBA00004614"/>
    </source>
</evidence>
<organism evidence="10 11">
    <name type="scientific">Chroicocephalus maculipennis</name>
    <name type="common">Brown-hooded gull</name>
    <name type="synonym">Larus maculipennis</name>
    <dbReference type="NCBI Taxonomy" id="287016"/>
    <lineage>
        <taxon>Eukaryota</taxon>
        <taxon>Metazoa</taxon>
        <taxon>Chordata</taxon>
        <taxon>Craniata</taxon>
        <taxon>Vertebrata</taxon>
        <taxon>Euteleostomi</taxon>
        <taxon>Archelosauria</taxon>
        <taxon>Archosauria</taxon>
        <taxon>Dinosauria</taxon>
        <taxon>Saurischia</taxon>
        <taxon>Theropoda</taxon>
        <taxon>Coelurosauria</taxon>
        <taxon>Aves</taxon>
        <taxon>Neognathae</taxon>
        <taxon>Neoaves</taxon>
        <taxon>Charadriiformes</taxon>
        <taxon>Laridae</taxon>
        <taxon>Chroicocephalus</taxon>
    </lineage>
</organism>
<protein>
    <submittedName>
        <fullName evidence="10">TM59L protein</fullName>
    </submittedName>
</protein>
<feature type="compositionally biased region" description="Pro residues" evidence="9">
    <location>
        <begin position="144"/>
        <end position="153"/>
    </location>
</feature>
<evidence type="ECO:0000256" key="6">
    <source>
        <dbReference type="ARBA" id="ARBA00023034"/>
    </source>
</evidence>
<gene>
    <name evidence="10" type="primary">Tmem59l</name>
    <name evidence="10" type="ORF">CHRMAC_R05002</name>
</gene>
<evidence type="ECO:0000256" key="3">
    <source>
        <dbReference type="ARBA" id="ARBA00022692"/>
    </source>
</evidence>
<keyword evidence="7" id="KW-0472">Membrane</keyword>
<feature type="region of interest" description="Disordered" evidence="9">
    <location>
        <begin position="125"/>
        <end position="183"/>
    </location>
</feature>
<dbReference type="Proteomes" id="UP000524558">
    <property type="component" value="Unassembled WGS sequence"/>
</dbReference>
<keyword evidence="5" id="KW-1133">Transmembrane helix</keyword>
<comment type="caution">
    <text evidence="10">The sequence shown here is derived from an EMBL/GenBank/DDBJ whole genome shotgun (WGS) entry which is preliminary data.</text>
</comment>
<dbReference type="AlphaFoldDB" id="A0A7K5NG15"/>
<evidence type="ECO:0000256" key="7">
    <source>
        <dbReference type="ARBA" id="ARBA00023136"/>
    </source>
</evidence>
<evidence type="ECO:0000256" key="4">
    <source>
        <dbReference type="ARBA" id="ARBA00022729"/>
    </source>
</evidence>
<keyword evidence="8" id="KW-0325">Glycoprotein</keyword>
<keyword evidence="3" id="KW-0812">Transmembrane</keyword>
<evidence type="ECO:0000256" key="5">
    <source>
        <dbReference type="ARBA" id="ARBA00022989"/>
    </source>
</evidence>
<dbReference type="GO" id="GO:0000139">
    <property type="term" value="C:Golgi membrane"/>
    <property type="evidence" value="ECO:0007669"/>
    <property type="project" value="UniProtKB-SubCell"/>
</dbReference>
<comment type="subcellular location">
    <subcellularLocation>
        <location evidence="1">Golgi apparatus membrane</location>
        <topology evidence="1">Single-pass type I membrane protein</topology>
    </subcellularLocation>
</comment>